<dbReference type="SUPFAM" id="SSF143560">
    <property type="entry name" value="MK0786-like"/>
    <property type="match status" value="1"/>
</dbReference>
<comment type="function">
    <text evidence="1">Catalyzes the conversion of 7,8-dihydroneopterin (H2Neo) to 6-hydroxymethyl-7,8-dihydropterin (6-HMD).</text>
</comment>
<name>A0A1D8S6H4_9EURY</name>
<dbReference type="EMBL" id="CP016070">
    <property type="protein sequence ID" value="AOW80941.1"/>
    <property type="molecule type" value="Genomic_DNA"/>
</dbReference>
<dbReference type="Proteomes" id="UP000185608">
    <property type="component" value="Chromosome"/>
</dbReference>
<dbReference type="EC" id="4.1.2.25" evidence="1"/>
<dbReference type="InterPro" id="IPR007181">
    <property type="entry name" value="MtpD_C"/>
</dbReference>
<proteinExistence type="inferred from homology"/>
<comment type="subunit">
    <text evidence="1">Homotetramer.</text>
</comment>
<dbReference type="RefSeq" id="WP_070365596.1">
    <property type="nucleotide sequence ID" value="NZ_CP016070.1"/>
</dbReference>
<evidence type="ECO:0000259" key="2">
    <source>
        <dbReference type="Pfam" id="PF04038"/>
    </source>
</evidence>
<dbReference type="GeneID" id="29829759"/>
<dbReference type="Pfam" id="PF04038">
    <property type="entry name" value="DHNA"/>
    <property type="match status" value="1"/>
</dbReference>
<dbReference type="GO" id="GO:0046654">
    <property type="term" value="P:tetrahydrofolate biosynthetic process"/>
    <property type="evidence" value="ECO:0007669"/>
    <property type="project" value="UniProtKB-UniRule"/>
</dbReference>
<dbReference type="InterPro" id="IPR027508">
    <property type="entry name" value="DHN_aldolase_MptD"/>
</dbReference>
<evidence type="ECO:0000313" key="4">
    <source>
        <dbReference type="Proteomes" id="UP000185608"/>
    </source>
</evidence>
<dbReference type="STRING" id="1873524.HSR6_1838"/>
<dbReference type="AlphaFoldDB" id="A0A1D8S6H4"/>
<dbReference type="KEGG" id="halh:HTSR_1772"/>
<accession>A0A1D8S6H4</accession>
<gene>
    <name evidence="1" type="primary">mptD</name>
    <name evidence="3" type="ORF">HTSR_1772</name>
</gene>
<organism evidence="3 4">
    <name type="scientific">Halodesulfurarchaeum formicicum</name>
    <dbReference type="NCBI Taxonomy" id="1873524"/>
    <lineage>
        <taxon>Archaea</taxon>
        <taxon>Methanobacteriati</taxon>
        <taxon>Methanobacteriota</taxon>
        <taxon>Stenosarchaea group</taxon>
        <taxon>Halobacteria</taxon>
        <taxon>Halobacteriales</taxon>
        <taxon>Halobacteriaceae</taxon>
        <taxon>Halodesulfurarchaeum</taxon>
    </lineage>
</organism>
<protein>
    <recommendedName>
        <fullName evidence="1">Dihydroneopterin aldolase</fullName>
        <shortName evidence="1">DHNA</shortName>
        <ecNumber evidence="1">4.1.2.25</ecNumber>
    </recommendedName>
    <alternativeName>
        <fullName evidence="1">7,8-dihydroneopterin aldolase</fullName>
    </alternativeName>
</protein>
<dbReference type="UniPathway" id="UPA00077">
    <property type="reaction ID" value="UER00154"/>
</dbReference>
<dbReference type="InterPro" id="IPR036839">
    <property type="entry name" value="MptD_sf"/>
</dbReference>
<keyword evidence="1" id="KW-0456">Lyase</keyword>
<dbReference type="PATRIC" id="fig|1855411.3.peg.1781"/>
<reference evidence="3 4" key="1">
    <citation type="submission" date="2016-06" db="EMBL/GenBank/DDBJ databases">
        <title>Discovery of anaerobic lithoheterotrophic haloarchaeon capable of sulfur respiration by hydrogen and formate.</title>
        <authorList>
            <person name="Sorokin D.Y."/>
            <person name="Kublanov I.V."/>
            <person name="Roman P."/>
            <person name="Sinninghe Damste J.S."/>
            <person name="Golyshin P.N."/>
            <person name="Rojo D."/>
            <person name="Ciordia S."/>
            <person name="Mena Md.C."/>
            <person name="Ferrer M."/>
            <person name="Smedile F."/>
            <person name="Messina E."/>
            <person name="La Cono V."/>
            <person name="Yakimov M.M."/>
        </authorList>
    </citation>
    <scope>NUCLEOTIDE SEQUENCE [LARGE SCALE GENOMIC DNA]</scope>
    <source>
        <strain evidence="3 4">HTSR1</strain>
    </source>
</reference>
<dbReference type="Gene3D" id="3.30.1300.20">
    <property type="entry name" value="7,8-dihydroneopterin aldolase (MptD)"/>
    <property type="match status" value="1"/>
</dbReference>
<comment type="catalytic activity">
    <reaction evidence="1">
        <text>7,8-dihydroneopterin = 6-hydroxymethyl-7,8-dihydropterin + glycolaldehyde</text>
        <dbReference type="Rhea" id="RHEA:10540"/>
        <dbReference type="ChEBI" id="CHEBI:17001"/>
        <dbReference type="ChEBI" id="CHEBI:17071"/>
        <dbReference type="ChEBI" id="CHEBI:44841"/>
        <dbReference type="EC" id="4.1.2.25"/>
    </reaction>
</comment>
<dbReference type="GO" id="GO:0004150">
    <property type="term" value="F:dihydroneopterin aldolase activity"/>
    <property type="evidence" value="ECO:0007669"/>
    <property type="project" value="UniProtKB-UniRule"/>
</dbReference>
<dbReference type="HAMAP" id="MF_02130">
    <property type="entry name" value="DHNA_arch"/>
    <property type="match status" value="1"/>
</dbReference>
<keyword evidence="1" id="KW-0289">Folate biosynthesis</keyword>
<feature type="domain" description="Dihydroneopterin aldolase MtpD C-terminal" evidence="2">
    <location>
        <begin position="4"/>
        <end position="107"/>
    </location>
</feature>
<dbReference type="GO" id="GO:0046656">
    <property type="term" value="P:folic acid biosynthetic process"/>
    <property type="evidence" value="ECO:0007669"/>
    <property type="project" value="UniProtKB-KW"/>
</dbReference>
<comment type="pathway">
    <text evidence="1">Cofactor biosynthesis; tetrahydrofolate biosynthesis; 2-amino-4-hydroxy-6-hydroxymethyl-7,8-dihydropteridine diphosphate from 7,8-dihydroneopterin triphosphate: step 3/4.</text>
</comment>
<comment type="similarity">
    <text evidence="1">Belongs to the archaeal dihydroneopterin aldolase family.</text>
</comment>
<sequence>MPSDGEHASFELGIKFGALFHQFVGTPVSEESAASLATAIEESIENQPYTESVTVTVDREALAADIGPYGYTGLAGRHLEVEIVVEEAGTRATGTMEMVDGYPLMCLETVE</sequence>
<evidence type="ECO:0000256" key="1">
    <source>
        <dbReference type="HAMAP-Rule" id="MF_02130"/>
    </source>
</evidence>
<evidence type="ECO:0000313" key="3">
    <source>
        <dbReference type="EMBL" id="AOW80941.1"/>
    </source>
</evidence>
<feature type="binding site" evidence="1">
    <location>
        <position position="11"/>
    </location>
    <ligand>
        <name>substrate</name>
    </ligand>
</feature>
<feature type="binding site" evidence="1">
    <location>
        <position position="105"/>
    </location>
    <ligand>
        <name>substrate</name>
    </ligand>
</feature>